<keyword evidence="1" id="KW-0472">Membrane</keyword>
<feature type="transmembrane region" description="Helical" evidence="1">
    <location>
        <begin position="45"/>
        <end position="65"/>
    </location>
</feature>
<keyword evidence="1" id="KW-0812">Transmembrane</keyword>
<dbReference type="EMBL" id="JAOJ01000002">
    <property type="protein sequence ID" value="EUA70030.1"/>
    <property type="molecule type" value="Genomic_DNA"/>
</dbReference>
<proteinExistence type="predicted"/>
<accession>X8DRA6</accession>
<dbReference type="Pfam" id="PF14808">
    <property type="entry name" value="TMEM164"/>
    <property type="match status" value="1"/>
</dbReference>
<evidence type="ECO:0000313" key="2">
    <source>
        <dbReference type="EMBL" id="EUA70030.1"/>
    </source>
</evidence>
<reference evidence="2 3" key="1">
    <citation type="submission" date="2013-12" db="EMBL/GenBank/DDBJ databases">
        <authorList>
            <person name="Zelazny A."/>
            <person name="Olivier K."/>
            <person name="Holland S."/>
            <person name="Lenaerts A."/>
            <person name="Ordway D."/>
            <person name="DeGroote M.A."/>
            <person name="Parker T."/>
            <person name="Sizemore C."/>
            <person name="Tallon L.J."/>
            <person name="Sadzewicz L.K."/>
            <person name="Sengamalay N."/>
            <person name="Fraser C.M."/>
            <person name="Hine E."/>
            <person name="Shefchek K.A."/>
            <person name="Das S.P."/>
            <person name="Tettelin H."/>
        </authorList>
    </citation>
    <scope>NUCLEOTIDE SEQUENCE [LARGE SCALE GENOMIC DNA]</scope>
    <source>
        <strain evidence="2 3">1513</strain>
    </source>
</reference>
<sequence length="80" mass="8923">MVAVVSLTWTVFTMGFNAVAGSNYGFLNRKPSTASLFDLMGPWPWYVVVATVLVLAVWALMTWPWERPATKTVTSQTTPR</sequence>
<dbReference type="Proteomes" id="UP000023351">
    <property type="component" value="Unassembled WGS sequence"/>
</dbReference>
<dbReference type="PATRIC" id="fig|1299321.3.peg.2610"/>
<dbReference type="AlphaFoldDB" id="X8DRA6"/>
<comment type="caution">
    <text evidence="2">The sequence shown here is derived from an EMBL/GenBank/DDBJ whole genome shotgun (WGS) entry which is preliminary data.</text>
</comment>
<organism evidence="2 3">
    <name type="scientific">Mycobacteroides abscessus subsp. bolletii 1513</name>
    <dbReference type="NCBI Taxonomy" id="1299321"/>
    <lineage>
        <taxon>Bacteria</taxon>
        <taxon>Bacillati</taxon>
        <taxon>Actinomycetota</taxon>
        <taxon>Actinomycetes</taxon>
        <taxon>Mycobacteriales</taxon>
        <taxon>Mycobacteriaceae</taxon>
        <taxon>Mycobacteroides</taxon>
        <taxon>Mycobacteroides abscessus</taxon>
    </lineage>
</organism>
<evidence type="ECO:0000256" key="1">
    <source>
        <dbReference type="SAM" id="Phobius"/>
    </source>
</evidence>
<name>X8DRA6_9MYCO</name>
<gene>
    <name evidence="2" type="ORF">I540_2693</name>
</gene>
<protein>
    <submittedName>
        <fullName evidence="2">Integral membrane family protein</fullName>
    </submittedName>
</protein>
<evidence type="ECO:0000313" key="3">
    <source>
        <dbReference type="Proteomes" id="UP000023351"/>
    </source>
</evidence>
<keyword evidence="1" id="KW-1133">Transmembrane helix</keyword>